<evidence type="ECO:0000313" key="3">
    <source>
        <dbReference type="Proteomes" id="UP001162480"/>
    </source>
</evidence>
<keyword evidence="1" id="KW-0812">Transmembrane</keyword>
<dbReference type="Proteomes" id="UP001162480">
    <property type="component" value="Chromosome 8"/>
</dbReference>
<feature type="transmembrane region" description="Helical" evidence="1">
    <location>
        <begin position="12"/>
        <end position="30"/>
    </location>
</feature>
<keyword evidence="1" id="KW-1133">Transmembrane helix</keyword>
<accession>A0AA36B242</accession>
<organism evidence="2 3">
    <name type="scientific">Octopus vulgaris</name>
    <name type="common">Common octopus</name>
    <dbReference type="NCBI Taxonomy" id="6645"/>
    <lineage>
        <taxon>Eukaryota</taxon>
        <taxon>Metazoa</taxon>
        <taxon>Spiralia</taxon>
        <taxon>Lophotrochozoa</taxon>
        <taxon>Mollusca</taxon>
        <taxon>Cephalopoda</taxon>
        <taxon>Coleoidea</taxon>
        <taxon>Octopodiformes</taxon>
        <taxon>Octopoda</taxon>
        <taxon>Incirrata</taxon>
        <taxon>Octopodidae</taxon>
        <taxon>Octopus</taxon>
    </lineage>
</organism>
<gene>
    <name evidence="2" type="ORF">OCTVUL_1B022012</name>
</gene>
<keyword evidence="3" id="KW-1185">Reference proteome</keyword>
<dbReference type="EMBL" id="OX597821">
    <property type="protein sequence ID" value="CAI9726556.1"/>
    <property type="molecule type" value="Genomic_DNA"/>
</dbReference>
<dbReference type="AlphaFoldDB" id="A0AA36B242"/>
<evidence type="ECO:0000313" key="2">
    <source>
        <dbReference type="EMBL" id="CAI9726556.1"/>
    </source>
</evidence>
<reference evidence="2" key="1">
    <citation type="submission" date="2023-08" db="EMBL/GenBank/DDBJ databases">
        <authorList>
            <person name="Alioto T."/>
            <person name="Alioto T."/>
            <person name="Gomez Garrido J."/>
        </authorList>
    </citation>
    <scope>NUCLEOTIDE SEQUENCE</scope>
</reference>
<proteinExistence type="predicted"/>
<protein>
    <submittedName>
        <fullName evidence="2">Uncharacterized protein</fullName>
    </submittedName>
</protein>
<keyword evidence="1" id="KW-0472">Membrane</keyword>
<evidence type="ECO:0000256" key="1">
    <source>
        <dbReference type="SAM" id="Phobius"/>
    </source>
</evidence>
<name>A0AA36B242_OCTVU</name>
<sequence length="108" mass="12636">MYTHIDMYINVYIYIHVIIIIVIIGLYLFCHTGIDLTGRVCSGTVSLYLFVVFHHLPYTTTEKTHQSMLFCMLSRSPVMSRLDALCLTRYFTIWTDELAVFIEVVFKD</sequence>